<organism evidence="2 3">
    <name type="scientific">Vulgatibacter incomptus</name>
    <dbReference type="NCBI Taxonomy" id="1391653"/>
    <lineage>
        <taxon>Bacteria</taxon>
        <taxon>Pseudomonadati</taxon>
        <taxon>Myxococcota</taxon>
        <taxon>Myxococcia</taxon>
        <taxon>Myxococcales</taxon>
        <taxon>Cystobacterineae</taxon>
        <taxon>Vulgatibacteraceae</taxon>
        <taxon>Vulgatibacter</taxon>
    </lineage>
</organism>
<gene>
    <name evidence="2" type="ORF">AKJ08_0751</name>
</gene>
<reference evidence="2 3" key="1">
    <citation type="submission" date="2015-08" db="EMBL/GenBank/DDBJ databases">
        <authorList>
            <person name="Babu N.S."/>
            <person name="Beckwith C.J."/>
            <person name="Beseler K.G."/>
            <person name="Brison A."/>
            <person name="Carone J.V."/>
            <person name="Caskin T.P."/>
            <person name="Diamond M."/>
            <person name="Durham M.E."/>
            <person name="Foxe J.M."/>
            <person name="Go M."/>
            <person name="Henderson B.A."/>
            <person name="Jones I.B."/>
            <person name="McGettigan J.A."/>
            <person name="Micheletti S.J."/>
            <person name="Nasrallah M.E."/>
            <person name="Ortiz D."/>
            <person name="Piller C.R."/>
            <person name="Privatt S.R."/>
            <person name="Schneider S.L."/>
            <person name="Sharp S."/>
            <person name="Smith T.C."/>
            <person name="Stanton J.D."/>
            <person name="Ullery H.E."/>
            <person name="Wilson R.J."/>
            <person name="Serrano M.G."/>
            <person name="Buck G."/>
            <person name="Lee V."/>
            <person name="Wang Y."/>
            <person name="Carvalho R."/>
            <person name="Voegtly L."/>
            <person name="Shi R."/>
            <person name="Duckworth R."/>
            <person name="Johnson A."/>
            <person name="Loviza R."/>
            <person name="Walstead R."/>
            <person name="Shah Z."/>
            <person name="Kiflezghi M."/>
            <person name="Wade K."/>
            <person name="Ball S.L."/>
            <person name="Bradley K.W."/>
            <person name="Asai D.J."/>
            <person name="Bowman C.A."/>
            <person name="Russell D.A."/>
            <person name="Pope W.H."/>
            <person name="Jacobs-Sera D."/>
            <person name="Hendrix R.W."/>
            <person name="Hatfull G.F."/>
        </authorList>
    </citation>
    <scope>NUCLEOTIDE SEQUENCE [LARGE SCALE GENOMIC DNA]</scope>
    <source>
        <strain evidence="2 3">DSM 27710</strain>
    </source>
</reference>
<name>A0A0K1PB62_9BACT</name>
<evidence type="ECO:0000313" key="2">
    <source>
        <dbReference type="EMBL" id="AKU90364.1"/>
    </source>
</evidence>
<dbReference type="Proteomes" id="UP000055590">
    <property type="component" value="Chromosome"/>
</dbReference>
<evidence type="ECO:0000313" key="3">
    <source>
        <dbReference type="Proteomes" id="UP000055590"/>
    </source>
</evidence>
<dbReference type="AlphaFoldDB" id="A0A0K1PB62"/>
<proteinExistence type="predicted"/>
<accession>A0A0K1PB62</accession>
<protein>
    <submittedName>
        <fullName evidence="2">Uncharacterized protein</fullName>
    </submittedName>
</protein>
<keyword evidence="3" id="KW-1185">Reference proteome</keyword>
<feature type="region of interest" description="Disordered" evidence="1">
    <location>
        <begin position="35"/>
        <end position="61"/>
    </location>
</feature>
<dbReference type="EMBL" id="CP012332">
    <property type="protein sequence ID" value="AKU90364.1"/>
    <property type="molecule type" value="Genomic_DNA"/>
</dbReference>
<evidence type="ECO:0000256" key="1">
    <source>
        <dbReference type="SAM" id="MobiDB-lite"/>
    </source>
</evidence>
<sequence>MHRPLRRAGGFSRQIQEHGFHGRFGFEGLAGFDAKGSPSRLPETGGDGVPPEPFGGYHRDALLHPSSPCVAGLGIR</sequence>
<dbReference type="KEGG" id="vin:AKJ08_0751"/>